<organism evidence="2 3">
    <name type="scientific">Exidia glandulosa HHB12029</name>
    <dbReference type="NCBI Taxonomy" id="1314781"/>
    <lineage>
        <taxon>Eukaryota</taxon>
        <taxon>Fungi</taxon>
        <taxon>Dikarya</taxon>
        <taxon>Basidiomycota</taxon>
        <taxon>Agaricomycotina</taxon>
        <taxon>Agaricomycetes</taxon>
        <taxon>Auriculariales</taxon>
        <taxon>Exidiaceae</taxon>
        <taxon>Exidia</taxon>
    </lineage>
</organism>
<dbReference type="EMBL" id="KV426003">
    <property type="protein sequence ID" value="KZV92731.1"/>
    <property type="molecule type" value="Genomic_DNA"/>
</dbReference>
<evidence type="ECO:0000256" key="1">
    <source>
        <dbReference type="SAM" id="SignalP"/>
    </source>
</evidence>
<feature type="signal peptide" evidence="1">
    <location>
        <begin position="1"/>
        <end position="19"/>
    </location>
</feature>
<feature type="chain" id="PRO_5007859019" evidence="1">
    <location>
        <begin position="20"/>
        <end position="67"/>
    </location>
</feature>
<evidence type="ECO:0000313" key="3">
    <source>
        <dbReference type="Proteomes" id="UP000077266"/>
    </source>
</evidence>
<keyword evidence="1" id="KW-0732">Signal</keyword>
<name>A0A165I0P7_EXIGL</name>
<dbReference type="InParanoid" id="A0A165I0P7"/>
<protein>
    <submittedName>
        <fullName evidence="2">Uncharacterized protein</fullName>
    </submittedName>
</protein>
<proteinExistence type="predicted"/>
<reference evidence="2 3" key="1">
    <citation type="journal article" date="2016" name="Mol. Biol. Evol.">
        <title>Comparative Genomics of Early-Diverging Mushroom-Forming Fungi Provides Insights into the Origins of Lignocellulose Decay Capabilities.</title>
        <authorList>
            <person name="Nagy L.G."/>
            <person name="Riley R."/>
            <person name="Tritt A."/>
            <person name="Adam C."/>
            <person name="Daum C."/>
            <person name="Floudas D."/>
            <person name="Sun H."/>
            <person name="Yadav J.S."/>
            <person name="Pangilinan J."/>
            <person name="Larsson K.H."/>
            <person name="Matsuura K."/>
            <person name="Barry K."/>
            <person name="Labutti K."/>
            <person name="Kuo R."/>
            <person name="Ohm R.A."/>
            <person name="Bhattacharya S.S."/>
            <person name="Shirouzu T."/>
            <person name="Yoshinaga Y."/>
            <person name="Martin F.M."/>
            <person name="Grigoriev I.V."/>
            <person name="Hibbett D.S."/>
        </authorList>
    </citation>
    <scope>NUCLEOTIDE SEQUENCE [LARGE SCALE GENOMIC DNA]</scope>
    <source>
        <strain evidence="2 3">HHB12029</strain>
    </source>
</reference>
<gene>
    <name evidence="2" type="ORF">EXIGLDRAFT_768742</name>
</gene>
<sequence length="67" mass="7213">MYTQFLVAAVLALVLAVSAAHVPVAPRDITNPKQVSSQWFIDEEKKRDLTDGVGANFAGLARMGVEV</sequence>
<dbReference type="AlphaFoldDB" id="A0A165I0P7"/>
<keyword evidence="3" id="KW-1185">Reference proteome</keyword>
<evidence type="ECO:0000313" key="2">
    <source>
        <dbReference type="EMBL" id="KZV92731.1"/>
    </source>
</evidence>
<accession>A0A165I0P7</accession>
<dbReference type="Proteomes" id="UP000077266">
    <property type="component" value="Unassembled WGS sequence"/>
</dbReference>